<dbReference type="FunFam" id="3.30.1320.10:FF:000002">
    <property type="entry name" value="30S ribosomal protein S16"/>
    <property type="match status" value="1"/>
</dbReference>
<sequence length="90" mass="10059">MAVKLRLLRMGAKKAPFYRIVAADSRAPRDGRFIELLGTYDPRTNPAKVTIKEEEVLKWLNNGAQPSDTVKNLLSKEGIIKKFADSKSGK</sequence>
<accession>A0A3E3EDW2</accession>
<dbReference type="AlphaFoldDB" id="A0A3E3EDW2"/>
<evidence type="ECO:0000256" key="1">
    <source>
        <dbReference type="ARBA" id="ARBA00022980"/>
    </source>
</evidence>
<evidence type="ECO:0000313" key="6">
    <source>
        <dbReference type="Proteomes" id="UP000261032"/>
    </source>
</evidence>
<dbReference type="Proteomes" id="UP000261032">
    <property type="component" value="Unassembled WGS sequence"/>
</dbReference>
<dbReference type="PANTHER" id="PTHR12919:SF20">
    <property type="entry name" value="SMALL RIBOSOMAL SUBUNIT PROTEIN BS16M"/>
    <property type="match status" value="1"/>
</dbReference>
<dbReference type="GO" id="GO:0005737">
    <property type="term" value="C:cytoplasm"/>
    <property type="evidence" value="ECO:0007669"/>
    <property type="project" value="UniProtKB-ARBA"/>
</dbReference>
<proteinExistence type="inferred from homology"/>
<keyword evidence="2 3" id="KW-0687">Ribonucleoprotein</keyword>
<reference evidence="5 6" key="1">
    <citation type="submission" date="2018-08" db="EMBL/GenBank/DDBJ databases">
        <title>A genome reference for cultivated species of the human gut microbiota.</title>
        <authorList>
            <person name="Zou Y."/>
            <person name="Xue W."/>
            <person name="Luo G."/>
        </authorList>
    </citation>
    <scope>NUCLEOTIDE SEQUENCE [LARGE SCALE GENOMIC DNA]</scope>
    <source>
        <strain evidence="5 6">OM06-4</strain>
    </source>
</reference>
<dbReference type="GO" id="GO:0006412">
    <property type="term" value="P:translation"/>
    <property type="evidence" value="ECO:0007669"/>
    <property type="project" value="UniProtKB-UniRule"/>
</dbReference>
<dbReference type="RefSeq" id="WP_003538218.1">
    <property type="nucleotide sequence ID" value="NZ_AP031443.1"/>
</dbReference>
<organism evidence="5 6">
    <name type="scientific">Thomasclavelia ramosa</name>
    <dbReference type="NCBI Taxonomy" id="1547"/>
    <lineage>
        <taxon>Bacteria</taxon>
        <taxon>Bacillati</taxon>
        <taxon>Bacillota</taxon>
        <taxon>Erysipelotrichia</taxon>
        <taxon>Erysipelotrichales</taxon>
        <taxon>Coprobacillaceae</taxon>
        <taxon>Thomasclavelia</taxon>
    </lineage>
</organism>
<keyword evidence="1 3" id="KW-0689">Ribosomal protein</keyword>
<dbReference type="Gene3D" id="3.30.1320.10">
    <property type="match status" value="1"/>
</dbReference>
<dbReference type="EMBL" id="JAQLKE010000011">
    <property type="protein sequence ID" value="MDB7083831.1"/>
    <property type="molecule type" value="Genomic_DNA"/>
</dbReference>
<protein>
    <recommendedName>
        <fullName evidence="3">Small ribosomal subunit protein bS16</fullName>
    </recommendedName>
</protein>
<comment type="similarity">
    <text evidence="3">Belongs to the bacterial ribosomal protein bS16 family.</text>
</comment>
<dbReference type="InterPro" id="IPR023803">
    <property type="entry name" value="Ribosomal_bS16_dom_sf"/>
</dbReference>
<dbReference type="InterPro" id="IPR000307">
    <property type="entry name" value="Ribosomal_bS16"/>
</dbReference>
<dbReference type="GO" id="GO:0003735">
    <property type="term" value="F:structural constituent of ribosome"/>
    <property type="evidence" value="ECO:0007669"/>
    <property type="project" value="InterPro"/>
</dbReference>
<evidence type="ECO:0000256" key="2">
    <source>
        <dbReference type="ARBA" id="ARBA00023274"/>
    </source>
</evidence>
<gene>
    <name evidence="3 4" type="primary">rpsP</name>
    <name evidence="5" type="ORF">DXB93_07470</name>
    <name evidence="4" type="ORF">PM738_08460</name>
</gene>
<dbReference type="PANTHER" id="PTHR12919">
    <property type="entry name" value="30S RIBOSOMAL PROTEIN S16"/>
    <property type="match status" value="1"/>
</dbReference>
<evidence type="ECO:0000313" key="5">
    <source>
        <dbReference type="EMBL" id="RGD85995.1"/>
    </source>
</evidence>
<dbReference type="NCBIfam" id="TIGR00002">
    <property type="entry name" value="S16"/>
    <property type="match status" value="1"/>
</dbReference>
<dbReference type="EMBL" id="QUSL01000009">
    <property type="protein sequence ID" value="RGD85995.1"/>
    <property type="molecule type" value="Genomic_DNA"/>
</dbReference>
<dbReference type="GeneID" id="64195889"/>
<reference evidence="4" key="2">
    <citation type="submission" date="2023-01" db="EMBL/GenBank/DDBJ databases">
        <title>Human gut microbiome strain richness.</title>
        <authorList>
            <person name="Chen-Liaw A."/>
        </authorList>
    </citation>
    <scope>NUCLEOTIDE SEQUENCE</scope>
    <source>
        <strain evidence="4">1001217st2_G6_1001217B_191108</strain>
    </source>
</reference>
<evidence type="ECO:0000313" key="4">
    <source>
        <dbReference type="EMBL" id="MDB7083831.1"/>
    </source>
</evidence>
<dbReference type="SUPFAM" id="SSF54565">
    <property type="entry name" value="Ribosomal protein S16"/>
    <property type="match status" value="1"/>
</dbReference>
<comment type="caution">
    <text evidence="5">The sequence shown here is derived from an EMBL/GenBank/DDBJ whole genome shotgun (WGS) entry which is preliminary data.</text>
</comment>
<name>A0A3E3EDW2_9FIRM</name>
<dbReference type="GO" id="GO:0015935">
    <property type="term" value="C:small ribosomal subunit"/>
    <property type="evidence" value="ECO:0007669"/>
    <property type="project" value="TreeGrafter"/>
</dbReference>
<evidence type="ECO:0000256" key="3">
    <source>
        <dbReference type="HAMAP-Rule" id="MF_00385"/>
    </source>
</evidence>
<dbReference type="Pfam" id="PF00886">
    <property type="entry name" value="Ribosomal_S16"/>
    <property type="match status" value="1"/>
</dbReference>
<dbReference type="HAMAP" id="MF_00385">
    <property type="entry name" value="Ribosomal_bS16"/>
    <property type="match status" value="1"/>
</dbReference>
<dbReference type="Proteomes" id="UP001211987">
    <property type="component" value="Unassembled WGS sequence"/>
</dbReference>